<comment type="caution">
    <text evidence="1">The sequence shown here is derived from an EMBL/GenBank/DDBJ whole genome shotgun (WGS) entry which is preliminary data.</text>
</comment>
<gene>
    <name evidence="1" type="ORF">BFL38_14275</name>
</gene>
<proteinExistence type="predicted"/>
<protein>
    <submittedName>
        <fullName evidence="1">Uncharacterized protein</fullName>
    </submittedName>
</protein>
<sequence>MAETITFKELQEKLKKLEKFAEKKTSKILNQAAFEVQKEAREETKKTFTLRNQYALRVIQVEKSTKKDKKSIIGSTAEYQEYH</sequence>
<dbReference type="EMBL" id="MDCO01000006">
    <property type="protein sequence ID" value="OEJ15451.1"/>
    <property type="molecule type" value="Genomic_DNA"/>
</dbReference>
<dbReference type="InterPro" id="IPR010064">
    <property type="entry name" value="HK97-gp10_tail"/>
</dbReference>
<reference evidence="1 2" key="1">
    <citation type="submission" date="2016-08" db="EMBL/GenBank/DDBJ databases">
        <title>Characterization and recognition of Brachyspira hampsonii sp. nov., a novel intestinal spirochete that is pathogenic to pigs.</title>
        <authorList>
            <person name="Mirajkar N."/>
            <person name="La T."/>
            <person name="Phillips N."/>
            <person name="Hampson D."/>
            <person name="Gebhart C."/>
        </authorList>
    </citation>
    <scope>NUCLEOTIDE SEQUENCE [LARGE SCALE GENOMIC DNA]</scope>
    <source>
        <strain evidence="1 2">P280/1</strain>
    </source>
</reference>
<evidence type="ECO:0000313" key="1">
    <source>
        <dbReference type="EMBL" id="OEJ15451.1"/>
    </source>
</evidence>
<accession>A0A1E5NH15</accession>
<dbReference type="Pfam" id="PF04883">
    <property type="entry name" value="HK97-gp10_like"/>
    <property type="match status" value="1"/>
</dbReference>
<evidence type="ECO:0000313" key="2">
    <source>
        <dbReference type="Proteomes" id="UP000095247"/>
    </source>
</evidence>
<dbReference type="AlphaFoldDB" id="A0A1E5NH15"/>
<dbReference type="Proteomes" id="UP000095247">
    <property type="component" value="Unassembled WGS sequence"/>
</dbReference>
<dbReference type="RefSeq" id="WP_069726002.1">
    <property type="nucleotide sequence ID" value="NZ_MDCO01000006.1"/>
</dbReference>
<name>A0A1E5NH15_9SPIR</name>
<organism evidence="1 2">
    <name type="scientific">Brachyspira hampsonii</name>
    <dbReference type="NCBI Taxonomy" id="1287055"/>
    <lineage>
        <taxon>Bacteria</taxon>
        <taxon>Pseudomonadati</taxon>
        <taxon>Spirochaetota</taxon>
        <taxon>Spirochaetia</taxon>
        <taxon>Brachyspirales</taxon>
        <taxon>Brachyspiraceae</taxon>
        <taxon>Brachyspira</taxon>
    </lineage>
</organism>